<keyword evidence="1" id="KW-1133">Transmembrane helix</keyword>
<keyword evidence="3" id="KW-1185">Reference proteome</keyword>
<evidence type="ECO:0000313" key="3">
    <source>
        <dbReference type="Proteomes" id="UP000195521"/>
    </source>
</evidence>
<keyword evidence="1" id="KW-0472">Membrane</keyword>
<dbReference type="EMBL" id="BDQF01000191">
    <property type="protein sequence ID" value="GAW84228.1"/>
    <property type="molecule type" value="Genomic_DNA"/>
</dbReference>
<gene>
    <name evidence="2" type="ORF">PGO_001820</name>
</gene>
<evidence type="ECO:0000256" key="1">
    <source>
        <dbReference type="SAM" id="Phobius"/>
    </source>
</evidence>
<sequence length="294" mass="35141">MYKSRYESAYSLFPQCEKVMQQENSSVRNKWNEYCDPIKELYSDIIDSNDSNICYESIEFLFSIFILEENSSLKNVAVQYLYYWINQKKQTNGEHNTRINEFYEELISKAKENIFNSPPLSNYLEYNMVDLEIINDLYIIKTLIDNIISDSTNYNSNKEESAKECEERYKRLHNICTNKYKLDLCDELKNIRKELHDHNIINKYHISIPDMLSYFERQNIVVTILIPIIITLLASFVLFYIHKFTPYGSNIQYSVKRVKNIFKNTDKELDTKYSYDKYDNNSWNKGYNVLYNSA</sequence>
<dbReference type="Proteomes" id="UP000195521">
    <property type="component" value="Unassembled WGS sequence"/>
</dbReference>
<keyword evidence="1" id="KW-0812">Transmembrane</keyword>
<dbReference type="OrthoDB" id="389191at2759"/>
<proteinExistence type="predicted"/>
<feature type="transmembrane region" description="Helical" evidence="1">
    <location>
        <begin position="220"/>
        <end position="241"/>
    </location>
</feature>
<protein>
    <submittedName>
        <fullName evidence="2">Variable surface protein</fullName>
    </submittedName>
</protein>
<organism evidence="2 3">
    <name type="scientific">Plasmodium gonderi</name>
    <dbReference type="NCBI Taxonomy" id="77519"/>
    <lineage>
        <taxon>Eukaryota</taxon>
        <taxon>Sar</taxon>
        <taxon>Alveolata</taxon>
        <taxon>Apicomplexa</taxon>
        <taxon>Aconoidasida</taxon>
        <taxon>Haemosporida</taxon>
        <taxon>Plasmodiidae</taxon>
        <taxon>Plasmodium</taxon>
        <taxon>Plasmodium (Plasmodium)</taxon>
    </lineage>
</organism>
<dbReference type="RefSeq" id="XP_028546817.1">
    <property type="nucleotide sequence ID" value="XM_028691016.1"/>
</dbReference>
<reference evidence="3" key="1">
    <citation type="submission" date="2017-04" db="EMBL/GenBank/DDBJ databases">
        <title>Plasmodium gonderi genome.</title>
        <authorList>
            <person name="Arisue N."/>
            <person name="Honma H."/>
            <person name="Kawai S."/>
            <person name="Tougan T."/>
            <person name="Tanabe K."/>
            <person name="Horii T."/>
        </authorList>
    </citation>
    <scope>NUCLEOTIDE SEQUENCE [LARGE SCALE GENOMIC DNA]</scope>
    <source>
        <strain evidence="3">ATCC 30045</strain>
    </source>
</reference>
<accession>A0A1Y1JRZ8</accession>
<dbReference type="GeneID" id="39745036"/>
<comment type="caution">
    <text evidence="2">The sequence shown here is derived from an EMBL/GenBank/DDBJ whole genome shotgun (WGS) entry which is preliminary data.</text>
</comment>
<dbReference type="AlphaFoldDB" id="A0A1Y1JRZ8"/>
<name>A0A1Y1JRZ8_PLAGO</name>
<evidence type="ECO:0000313" key="2">
    <source>
        <dbReference type="EMBL" id="GAW84228.1"/>
    </source>
</evidence>